<gene>
    <name evidence="3" type="ORF">ALEPTO_LOCUS4478</name>
</gene>
<sequence length="131" mass="15234">MIILRDRVEALDPEDTNNANKKPRKITSNKYDLCLGTFELTEQKIFFVMEMKRLKYIRTSIYLIKQYLKKRLCVGCAKGFKIIDMDSLATQALLDPADASLHFVQNKENVKPIAIFRIPNSDRDLLLCYDD</sequence>
<dbReference type="InterPro" id="IPR052233">
    <property type="entry name" value="Rho-type_GEFs"/>
</dbReference>
<comment type="caution">
    <text evidence="3">The sequence shown here is derived from an EMBL/GenBank/DDBJ whole genome shotgun (WGS) entry which is preliminary data.</text>
</comment>
<keyword evidence="1" id="KW-0344">Guanine-nucleotide releasing factor</keyword>
<evidence type="ECO:0000259" key="2">
    <source>
        <dbReference type="Pfam" id="PF00780"/>
    </source>
</evidence>
<dbReference type="Proteomes" id="UP000789508">
    <property type="component" value="Unassembled WGS sequence"/>
</dbReference>
<feature type="domain" description="CNH" evidence="2">
    <location>
        <begin position="50"/>
        <end position="130"/>
    </location>
</feature>
<reference evidence="3" key="1">
    <citation type="submission" date="2021-06" db="EMBL/GenBank/DDBJ databases">
        <authorList>
            <person name="Kallberg Y."/>
            <person name="Tangrot J."/>
            <person name="Rosling A."/>
        </authorList>
    </citation>
    <scope>NUCLEOTIDE SEQUENCE</scope>
    <source>
        <strain evidence="3">FL130A</strain>
    </source>
</reference>
<evidence type="ECO:0000256" key="1">
    <source>
        <dbReference type="ARBA" id="ARBA00022658"/>
    </source>
</evidence>
<dbReference type="OrthoDB" id="2272012at2759"/>
<dbReference type="Pfam" id="PF00780">
    <property type="entry name" value="CNH"/>
    <property type="match status" value="1"/>
</dbReference>
<dbReference type="InterPro" id="IPR001180">
    <property type="entry name" value="CNH_dom"/>
</dbReference>
<dbReference type="PANTHER" id="PTHR46572:SF2">
    <property type="entry name" value="RHO1 GDP-GTP EXCHANGE PROTEIN 1-RELATED"/>
    <property type="match status" value="1"/>
</dbReference>
<name>A0A9N9FAU2_9GLOM</name>
<dbReference type="GO" id="GO:0005085">
    <property type="term" value="F:guanyl-nucleotide exchange factor activity"/>
    <property type="evidence" value="ECO:0007669"/>
    <property type="project" value="UniProtKB-KW"/>
</dbReference>
<dbReference type="EMBL" id="CAJVPS010001034">
    <property type="protein sequence ID" value="CAG8521245.1"/>
    <property type="molecule type" value="Genomic_DNA"/>
</dbReference>
<proteinExistence type="predicted"/>
<keyword evidence="4" id="KW-1185">Reference proteome</keyword>
<evidence type="ECO:0000313" key="4">
    <source>
        <dbReference type="Proteomes" id="UP000789508"/>
    </source>
</evidence>
<organism evidence="3 4">
    <name type="scientific">Ambispora leptoticha</name>
    <dbReference type="NCBI Taxonomy" id="144679"/>
    <lineage>
        <taxon>Eukaryota</taxon>
        <taxon>Fungi</taxon>
        <taxon>Fungi incertae sedis</taxon>
        <taxon>Mucoromycota</taxon>
        <taxon>Glomeromycotina</taxon>
        <taxon>Glomeromycetes</taxon>
        <taxon>Archaeosporales</taxon>
        <taxon>Ambisporaceae</taxon>
        <taxon>Ambispora</taxon>
    </lineage>
</organism>
<evidence type="ECO:0000313" key="3">
    <source>
        <dbReference type="EMBL" id="CAG8521245.1"/>
    </source>
</evidence>
<dbReference type="AlphaFoldDB" id="A0A9N9FAU2"/>
<dbReference type="PANTHER" id="PTHR46572">
    <property type="entry name" value="RHO1 GDP-GTP EXCHANGE PROTEIN 1-RELATED"/>
    <property type="match status" value="1"/>
</dbReference>
<accession>A0A9N9FAU2</accession>
<protein>
    <submittedName>
        <fullName evidence="3">71_t:CDS:1</fullName>
    </submittedName>
</protein>